<dbReference type="GO" id="GO:0005829">
    <property type="term" value="C:cytosol"/>
    <property type="evidence" value="ECO:0007669"/>
    <property type="project" value="TreeGrafter"/>
</dbReference>
<dbReference type="HAMAP" id="MF_00500">
    <property type="entry name" value="Ribosomal_bS20"/>
    <property type="match status" value="1"/>
</dbReference>
<dbReference type="InterPro" id="IPR002583">
    <property type="entry name" value="Ribosomal_bS20"/>
</dbReference>
<gene>
    <name evidence="8 10" type="primary">rpsT</name>
    <name evidence="10" type="ORF">NYR54_06835</name>
</gene>
<dbReference type="GO" id="GO:0006412">
    <property type="term" value="P:translation"/>
    <property type="evidence" value="ECO:0007669"/>
    <property type="project" value="UniProtKB-UniRule"/>
</dbReference>
<comment type="similarity">
    <text evidence="2 8">Belongs to the bacterial ribosomal protein bS20 family.</text>
</comment>
<evidence type="ECO:0000256" key="5">
    <source>
        <dbReference type="ARBA" id="ARBA00022980"/>
    </source>
</evidence>
<keyword evidence="5 8" id="KW-0689">Ribosomal protein</keyword>
<reference evidence="10" key="1">
    <citation type="submission" date="2022-08" db="EMBL/GenBank/DDBJ databases">
        <title>Chelativorans sichuanense sp. nov., a paraffin oil-degrading bacterium isolated from a mixture of oil-based drill cuttings and paddy soil.</title>
        <authorList>
            <person name="Yu J."/>
            <person name="Liu H."/>
            <person name="Chen Q."/>
        </authorList>
    </citation>
    <scope>NUCLEOTIDE SEQUENCE</scope>
    <source>
        <strain evidence="10">SCAU 2101</strain>
    </source>
</reference>
<dbReference type="PANTHER" id="PTHR33398">
    <property type="entry name" value="30S RIBOSOMAL PROTEIN S20"/>
    <property type="match status" value="1"/>
</dbReference>
<evidence type="ECO:0000256" key="4">
    <source>
        <dbReference type="ARBA" id="ARBA00022884"/>
    </source>
</evidence>
<keyword evidence="3 8" id="KW-0699">rRNA-binding</keyword>
<dbReference type="InterPro" id="IPR036510">
    <property type="entry name" value="Ribosomal_bS20_sf"/>
</dbReference>
<dbReference type="Pfam" id="PF01649">
    <property type="entry name" value="Ribosomal_S20p"/>
    <property type="match status" value="1"/>
</dbReference>
<dbReference type="GO" id="GO:0070181">
    <property type="term" value="F:small ribosomal subunit rRNA binding"/>
    <property type="evidence" value="ECO:0007669"/>
    <property type="project" value="TreeGrafter"/>
</dbReference>
<keyword evidence="6 8" id="KW-0687">Ribonucleoprotein</keyword>
<evidence type="ECO:0000256" key="1">
    <source>
        <dbReference type="ARBA" id="ARBA00003134"/>
    </source>
</evidence>
<evidence type="ECO:0000256" key="3">
    <source>
        <dbReference type="ARBA" id="ARBA00022730"/>
    </source>
</evidence>
<name>A0A9X2X7L8_9HYPH</name>
<accession>A0A9X2X7L8</accession>
<evidence type="ECO:0000313" key="11">
    <source>
        <dbReference type="Proteomes" id="UP001149009"/>
    </source>
</evidence>
<dbReference type="Gene3D" id="1.20.58.110">
    <property type="entry name" value="Ribosomal protein S20"/>
    <property type="match status" value="1"/>
</dbReference>
<comment type="caution">
    <text evidence="10">The sequence shown here is derived from an EMBL/GenBank/DDBJ whole genome shotgun (WGS) entry which is preliminary data.</text>
</comment>
<keyword evidence="4 8" id="KW-0694">RNA-binding</keyword>
<evidence type="ECO:0000256" key="9">
    <source>
        <dbReference type="SAM" id="MobiDB-lite"/>
    </source>
</evidence>
<evidence type="ECO:0000256" key="6">
    <source>
        <dbReference type="ARBA" id="ARBA00023274"/>
    </source>
</evidence>
<evidence type="ECO:0000256" key="7">
    <source>
        <dbReference type="ARBA" id="ARBA00035136"/>
    </source>
</evidence>
<comment type="function">
    <text evidence="1 8">Binds directly to 16S ribosomal RNA.</text>
</comment>
<dbReference type="EMBL" id="JAODNV010000007">
    <property type="protein sequence ID" value="MCT8990009.1"/>
    <property type="molecule type" value="Genomic_DNA"/>
</dbReference>
<protein>
    <recommendedName>
        <fullName evidence="7 8">Small ribosomal subunit protein bS20</fullName>
    </recommendedName>
</protein>
<dbReference type="PANTHER" id="PTHR33398:SF1">
    <property type="entry name" value="SMALL RIBOSOMAL SUBUNIT PROTEIN BS20C"/>
    <property type="match status" value="1"/>
</dbReference>
<dbReference type="RefSeq" id="WP_261514857.1">
    <property type="nucleotide sequence ID" value="NZ_JAODNV010000007.1"/>
</dbReference>
<keyword evidence="11" id="KW-1185">Reference proteome</keyword>
<evidence type="ECO:0000256" key="2">
    <source>
        <dbReference type="ARBA" id="ARBA00007634"/>
    </source>
</evidence>
<dbReference type="Proteomes" id="UP001149009">
    <property type="component" value="Unassembled WGS sequence"/>
</dbReference>
<feature type="region of interest" description="Disordered" evidence="9">
    <location>
        <begin position="1"/>
        <end position="21"/>
    </location>
</feature>
<dbReference type="GO" id="GO:0003735">
    <property type="term" value="F:structural constituent of ribosome"/>
    <property type="evidence" value="ECO:0007669"/>
    <property type="project" value="InterPro"/>
</dbReference>
<dbReference type="GO" id="GO:0015935">
    <property type="term" value="C:small ribosomal subunit"/>
    <property type="evidence" value="ECO:0007669"/>
    <property type="project" value="TreeGrafter"/>
</dbReference>
<proteinExistence type="inferred from homology"/>
<dbReference type="NCBIfam" id="TIGR00029">
    <property type="entry name" value="S20"/>
    <property type="match status" value="1"/>
</dbReference>
<dbReference type="FunFam" id="1.20.58.110:FF:000001">
    <property type="entry name" value="30S ribosomal protein S20"/>
    <property type="match status" value="1"/>
</dbReference>
<dbReference type="AlphaFoldDB" id="A0A9X2X7L8"/>
<sequence length="88" mass="9633">MANTPSAKKAARKIARRTAVNKARRSRIRTFVRKVEEAIASGDKAAAEQALRAAQPELMRAASKGVVHRNTAARKVSRLARRVKTLNA</sequence>
<evidence type="ECO:0000256" key="8">
    <source>
        <dbReference type="HAMAP-Rule" id="MF_00500"/>
    </source>
</evidence>
<dbReference type="SUPFAM" id="SSF46992">
    <property type="entry name" value="Ribosomal protein S20"/>
    <property type="match status" value="1"/>
</dbReference>
<organism evidence="10 11">
    <name type="scientific">Chelativorans petroleitrophicus</name>
    <dbReference type="NCBI Taxonomy" id="2975484"/>
    <lineage>
        <taxon>Bacteria</taxon>
        <taxon>Pseudomonadati</taxon>
        <taxon>Pseudomonadota</taxon>
        <taxon>Alphaproteobacteria</taxon>
        <taxon>Hyphomicrobiales</taxon>
        <taxon>Phyllobacteriaceae</taxon>
        <taxon>Chelativorans</taxon>
    </lineage>
</organism>
<evidence type="ECO:0000313" key="10">
    <source>
        <dbReference type="EMBL" id="MCT8990009.1"/>
    </source>
</evidence>